<sequence>MSAKLGEEGIEKLFSGAPQFFCRTEKHYAGAPHPVVAFPYDEELEIRDLADHVQIEDKAWSGVTARPHLTRDLNHDPAAVAQRRLSAKAHFHVRCNERPNMLSMQGLEKGTVGYQAALELPAGDSLEEEQFGFESVGTKGRVIVEARERIMSTFGWLRRISENEILDRLKVNGVAYRSNDLRRRPSSESYRDLFHIGIPGGGRAGFMRPAETVIDRTDHHSLVNQINALVRCLATPNVWIDLSRIEWRIRLGQVLWGQDGGDDLEDPTGVHDAPDAAQRAEEKYWLLMQILVSTELLIRLDAVTEGEQNGTESYRPNDSLYFERQATESLKWSLLLARSWLENIEVVEHDEYHRDVDRQQAAAPGAPQPGWLASVVGKLSSTLRHAPHHYLIRGRNGQRQVDGLMHFARKIQWPGIDDYESHISRSVKTNMKTVANPESGQPSLTVPGTTTTAAAAAAAAGAREAGRAPSPNLSEPSYFGAWDVTGHRGHPHPHRAPYPQYQKIQAPRRKVAAALHPSGWLSKTYIFALMLPGEALSHFLMATLLENDAEALGRLGPFANLCDGFLYHGKTFWSTACIVGRVLAAGQGAAECMGWISTSVLPKGIESDRWLNIEVEDVADDLTRLGKKARIWGKRRLERDSSIVGDSTEMSAEPGDFTMPHENVYPTPPPNVSVQLTALELLSAVETIHPSPLSQVVGTPRTESVQLPDDVPAHPARMTFNVVTGNRTEEVSLTLTYDISFVTAYPCSPSRRVRFVKAPGSPTIQQIDVSGSNNLGKGSRSVFRAGHPLHKFYNYTVMHISELLAKRDTALMDLLRPIENRTPKTVDNRVLVVDCITTPADLPFELMPTSPVTGTFEFASTSGSHSLHKRTGSLPNKMHLECRRRQFGSDMEMLVRALCARKGWNAIISRSNRSCLACAIREAGALGWRVVIRVD</sequence>
<proteinExistence type="predicted"/>
<dbReference type="PANTHER" id="PTHR42345:SF2">
    <property type="entry name" value="HELICASE-LIKE PROTEIN"/>
    <property type="match status" value="1"/>
</dbReference>
<accession>A0A9P4YX25</accession>
<evidence type="ECO:0000313" key="2">
    <source>
        <dbReference type="Proteomes" id="UP000749293"/>
    </source>
</evidence>
<dbReference type="EMBL" id="JAANYQ010000004">
    <property type="protein sequence ID" value="KAF4124656.1"/>
    <property type="molecule type" value="Genomic_DNA"/>
</dbReference>
<dbReference type="OrthoDB" id="5420387at2759"/>
<comment type="caution">
    <text evidence="1">The sequence shown here is derived from an EMBL/GenBank/DDBJ whole genome shotgun (WGS) entry which is preliminary data.</text>
</comment>
<protein>
    <recommendedName>
        <fullName evidence="3">Helicase-like protein</fullName>
    </recommendedName>
</protein>
<organism evidence="1 2">
    <name type="scientific">Geosmithia morbida</name>
    <dbReference type="NCBI Taxonomy" id="1094350"/>
    <lineage>
        <taxon>Eukaryota</taxon>
        <taxon>Fungi</taxon>
        <taxon>Dikarya</taxon>
        <taxon>Ascomycota</taxon>
        <taxon>Pezizomycotina</taxon>
        <taxon>Sordariomycetes</taxon>
        <taxon>Hypocreomycetidae</taxon>
        <taxon>Hypocreales</taxon>
        <taxon>Bionectriaceae</taxon>
        <taxon>Geosmithia</taxon>
    </lineage>
</organism>
<name>A0A9P4YX25_9HYPO</name>
<dbReference type="PANTHER" id="PTHR42345">
    <property type="entry name" value="TPR_REGION DOMAIN-CONTAINING PROTEIN"/>
    <property type="match status" value="1"/>
</dbReference>
<dbReference type="AlphaFoldDB" id="A0A9P4YX25"/>
<evidence type="ECO:0008006" key="3">
    <source>
        <dbReference type="Google" id="ProtNLM"/>
    </source>
</evidence>
<evidence type="ECO:0000313" key="1">
    <source>
        <dbReference type="EMBL" id="KAF4124656.1"/>
    </source>
</evidence>
<reference evidence="1" key="1">
    <citation type="submission" date="2020-03" db="EMBL/GenBank/DDBJ databases">
        <title>Site-based positive gene gene selection in Geosmithia morbida across the United States reveals a broad range of putative effectors and factors for local host and environmental adapation.</title>
        <authorList>
            <person name="Onufrak A."/>
            <person name="Murdoch R.W."/>
            <person name="Gazis R."/>
            <person name="Huff M."/>
            <person name="Staton M."/>
            <person name="Klingeman W."/>
            <person name="Hadziabdic D."/>
        </authorList>
    </citation>
    <scope>NUCLEOTIDE SEQUENCE</scope>
    <source>
        <strain evidence="1">1262</strain>
    </source>
</reference>
<gene>
    <name evidence="1" type="ORF">GMORB2_5322</name>
</gene>
<dbReference type="GeneID" id="55971550"/>
<keyword evidence="2" id="KW-1185">Reference proteome</keyword>
<dbReference type="RefSeq" id="XP_035323308.1">
    <property type="nucleotide sequence ID" value="XM_035467296.1"/>
</dbReference>
<dbReference type="Proteomes" id="UP000749293">
    <property type="component" value="Unassembled WGS sequence"/>
</dbReference>